<reference evidence="1" key="1">
    <citation type="submission" date="2021-04" db="EMBL/GenBank/DDBJ databases">
        <authorList>
            <person name="Pira H."/>
            <person name="Risdian C."/>
            <person name="Wink J."/>
        </authorList>
    </citation>
    <scope>NUCLEOTIDE SEQUENCE</scope>
    <source>
        <strain evidence="1">WH158</strain>
    </source>
</reference>
<evidence type="ECO:0000313" key="1">
    <source>
        <dbReference type="EMBL" id="MBV7259353.1"/>
    </source>
</evidence>
<keyword evidence="2" id="KW-1185">Reference proteome</keyword>
<protein>
    <submittedName>
        <fullName evidence="1">TniB family NTP-binding protein</fullName>
    </submittedName>
</protein>
<dbReference type="EMBL" id="JAGSPC010000001">
    <property type="protein sequence ID" value="MBV7259353.1"/>
    <property type="molecule type" value="Genomic_DNA"/>
</dbReference>
<gene>
    <name evidence="1" type="ORF">KCG46_07180</name>
</gene>
<dbReference type="RefSeq" id="WP_218404586.1">
    <property type="nucleotide sequence ID" value="NZ_JAGSPC010000001.1"/>
</dbReference>
<comment type="caution">
    <text evidence="1">The sequence shown here is derived from an EMBL/GenBank/DDBJ whole genome shotgun (WGS) entry which is preliminary data.</text>
</comment>
<organism evidence="1 2">
    <name type="scientific">Erythrobacter crassostreae</name>
    <dbReference type="NCBI Taxonomy" id="2828328"/>
    <lineage>
        <taxon>Bacteria</taxon>
        <taxon>Pseudomonadati</taxon>
        <taxon>Pseudomonadota</taxon>
        <taxon>Alphaproteobacteria</taxon>
        <taxon>Sphingomonadales</taxon>
        <taxon>Erythrobacteraceae</taxon>
        <taxon>Erythrobacter/Porphyrobacter group</taxon>
        <taxon>Erythrobacter</taxon>
    </lineage>
</organism>
<evidence type="ECO:0000313" key="2">
    <source>
        <dbReference type="Proteomes" id="UP001138681"/>
    </source>
</evidence>
<name>A0A9X1F4U6_9SPHN</name>
<proteinExistence type="predicted"/>
<dbReference type="InterPro" id="IPR008868">
    <property type="entry name" value="TniB"/>
</dbReference>
<accession>A0A9X1F4U6</accession>
<dbReference type="Proteomes" id="UP001138681">
    <property type="component" value="Unassembled WGS sequence"/>
</dbReference>
<sequence>MTKRALASPGERQQLIRDIFVDHPNHQQATKALKHFHMPVEGGIPSRGNICALIGQSRTGKSFAANEIVAAHGPRVGQDGVKRPVLLVDCPIEGGTRGILDSISDALDLTVSTRITNANLINLILRELRRSEVEYVIFDEAQELFPEKNKRILNFARGLLRKMLNLKQFNIACIGLPETYSIIAEDPQLFGRGGLEHLRLSPYDWNDPSDSKSFRALCHKFDSEMPFEKSGFGAQDFSYRLYLASGGCIGHLKNYLIDAGNRAIADSSEQVELRHFADAFDARKKPGETFNPFRPGQG</sequence>
<dbReference type="Pfam" id="PF05621">
    <property type="entry name" value="TniB"/>
    <property type="match status" value="1"/>
</dbReference>
<dbReference type="AlphaFoldDB" id="A0A9X1F4U6"/>